<dbReference type="AlphaFoldDB" id="S7VHU2"/>
<gene>
    <name evidence="1" type="ORF">ADICYQ_1879</name>
</gene>
<proteinExistence type="predicted"/>
<reference evidence="1 2" key="1">
    <citation type="journal article" date="2013" name="Genome Announc.">
        <title>Draft Genome Sequence of Cyclobacterium qasimii Strain M12-11BT, Isolated from Arctic Marine Sediment.</title>
        <authorList>
            <person name="Shivaji S."/>
            <person name="Ara S."/>
            <person name="Singh A."/>
            <person name="Kumar Pinnaka A."/>
        </authorList>
    </citation>
    <scope>NUCLEOTIDE SEQUENCE [LARGE SCALE GENOMIC DNA]</scope>
    <source>
        <strain evidence="1 2">M12-11B</strain>
    </source>
</reference>
<evidence type="ECO:0000313" key="1">
    <source>
        <dbReference type="EMBL" id="EPR69107.1"/>
    </source>
</evidence>
<protein>
    <submittedName>
        <fullName evidence="1">Uncharacterized protein</fullName>
    </submittedName>
</protein>
<comment type="caution">
    <text evidence="1">The sequence shown here is derived from an EMBL/GenBank/DDBJ whole genome shotgun (WGS) entry which is preliminary data.</text>
</comment>
<dbReference type="EMBL" id="ATNM01000074">
    <property type="protein sequence ID" value="EPR69107.1"/>
    <property type="molecule type" value="Genomic_DNA"/>
</dbReference>
<accession>S7VHU2</accession>
<organism evidence="1 2">
    <name type="scientific">Cyclobacterium qasimii M12-11B</name>
    <dbReference type="NCBI Taxonomy" id="641524"/>
    <lineage>
        <taxon>Bacteria</taxon>
        <taxon>Pseudomonadati</taxon>
        <taxon>Bacteroidota</taxon>
        <taxon>Cytophagia</taxon>
        <taxon>Cytophagales</taxon>
        <taxon>Cyclobacteriaceae</taxon>
        <taxon>Cyclobacterium</taxon>
    </lineage>
</organism>
<name>S7VHU2_9BACT</name>
<evidence type="ECO:0000313" key="2">
    <source>
        <dbReference type="Proteomes" id="UP000014974"/>
    </source>
</evidence>
<dbReference type="Proteomes" id="UP000014974">
    <property type="component" value="Unassembled WGS sequence"/>
</dbReference>
<dbReference type="STRING" id="641524.ADICYQ_1879"/>
<sequence length="45" mass="5005">MITISASKCTVFDYKIVTLALNKTLFLCGSNTFNGQTITLLQMLF</sequence>